<dbReference type="Proteomes" id="UP000261704">
    <property type="component" value="Chromosome"/>
</dbReference>
<accession>A0A347UIF8</accession>
<sequence>MATMDIFETDAFSVIELTRALENIPFKPATLSGSGLFSDRGVRSRTVVIESRDGTLSLIPFSERGSAYDQQVPERRDVRAFVCRQFKKQDVLWASEIQGIRAFGTDSETQQIQAEVARRLRRLRNDAEATFEYHLLNGIQGKVLDPKDGATVIDYFTEFAITPATEVNFDLAATNPGSGVLRKRCQALIESVEDSLGGLSTGAVQLRAECGSAFFADLVAHKEVRETYLNTAAAADLRSRVSDEVSFGGINFRRYRGNAAFGVPVDKAYFYPEGVEGLFEIYYAPADTFETVNTLGLPLYARSIPDRDRDEWVRLEIESNPLPICTRPQVLRSARRT</sequence>
<name>A0A347UIF8_9RHOB</name>
<dbReference type="InterPro" id="IPR005564">
    <property type="entry name" value="Major_capsid_GpE"/>
</dbReference>
<gene>
    <name evidence="1" type="ORF">BAR1_12305</name>
</gene>
<dbReference type="RefSeq" id="WP_118943291.1">
    <property type="nucleotide sequence ID" value="NZ_CP032125.1"/>
</dbReference>
<keyword evidence="2" id="KW-1185">Reference proteome</keyword>
<dbReference type="EMBL" id="CP032125">
    <property type="protein sequence ID" value="AXX98636.1"/>
    <property type="molecule type" value="Genomic_DNA"/>
</dbReference>
<dbReference type="Pfam" id="PF03864">
    <property type="entry name" value="Phage_cap_E"/>
    <property type="match status" value="1"/>
</dbReference>
<evidence type="ECO:0000313" key="1">
    <source>
        <dbReference type="EMBL" id="AXX98636.1"/>
    </source>
</evidence>
<dbReference type="OrthoDB" id="6388191at2"/>
<dbReference type="AlphaFoldDB" id="A0A347UIF8"/>
<dbReference type="KEGG" id="pamo:BAR1_12305"/>
<reference evidence="1 2" key="1">
    <citation type="submission" date="2018-09" db="EMBL/GenBank/DDBJ databases">
        <title>Profundibacter amoris BAR1 gen. nov., sp. nov., a new member of the Roseobacter clade isolated at Lokis Castle Vent Field on the Arctic Mid-Oceanic Ridge.</title>
        <authorList>
            <person name="Le Moine Bauer S."/>
            <person name="Sjoeberg A.G."/>
            <person name="L'Haridon S."/>
            <person name="Stokke R."/>
            <person name="Roalkvam I."/>
            <person name="Steen I.H."/>
            <person name="Dahle H."/>
        </authorList>
    </citation>
    <scope>NUCLEOTIDE SEQUENCE [LARGE SCALE GENOMIC DNA]</scope>
    <source>
        <strain evidence="1 2">BAR1</strain>
    </source>
</reference>
<proteinExistence type="predicted"/>
<evidence type="ECO:0000313" key="2">
    <source>
        <dbReference type="Proteomes" id="UP000261704"/>
    </source>
</evidence>
<protein>
    <submittedName>
        <fullName evidence="1">Major capsid protein</fullName>
    </submittedName>
</protein>
<organism evidence="1 2">
    <name type="scientific">Profundibacter amoris</name>
    <dbReference type="NCBI Taxonomy" id="2171755"/>
    <lineage>
        <taxon>Bacteria</taxon>
        <taxon>Pseudomonadati</taxon>
        <taxon>Pseudomonadota</taxon>
        <taxon>Alphaproteobacteria</taxon>
        <taxon>Rhodobacterales</taxon>
        <taxon>Paracoccaceae</taxon>
        <taxon>Profundibacter</taxon>
    </lineage>
</organism>